<dbReference type="PROSITE" id="PS50030">
    <property type="entry name" value="UBA"/>
    <property type="match status" value="1"/>
</dbReference>
<dbReference type="STRING" id="6265.A0A0B2V032"/>
<dbReference type="InterPro" id="IPR021109">
    <property type="entry name" value="Peptidase_aspartic_dom_sf"/>
</dbReference>
<feature type="domain" description="Peptidase A2" evidence="8">
    <location>
        <begin position="314"/>
        <end position="354"/>
    </location>
</feature>
<evidence type="ECO:0000313" key="9">
    <source>
        <dbReference type="EMBL" id="KHN74702.1"/>
    </source>
</evidence>
<dbReference type="InterPro" id="IPR033882">
    <property type="entry name" value="DDI1_N"/>
</dbReference>
<dbReference type="SUPFAM" id="SSF50630">
    <property type="entry name" value="Acid proteases"/>
    <property type="match status" value="1"/>
</dbReference>
<comment type="caution">
    <text evidence="9">The sequence shown here is derived from an EMBL/GenBank/DDBJ whole genome shotgun (WGS) entry which is preliminary data.</text>
</comment>
<evidence type="ECO:0000259" key="7">
    <source>
        <dbReference type="PROSITE" id="PS50030"/>
    </source>
</evidence>
<organism evidence="9 10">
    <name type="scientific">Toxocara canis</name>
    <name type="common">Canine roundworm</name>
    <dbReference type="NCBI Taxonomy" id="6265"/>
    <lineage>
        <taxon>Eukaryota</taxon>
        <taxon>Metazoa</taxon>
        <taxon>Ecdysozoa</taxon>
        <taxon>Nematoda</taxon>
        <taxon>Chromadorea</taxon>
        <taxon>Rhabditida</taxon>
        <taxon>Spirurina</taxon>
        <taxon>Ascaridomorpha</taxon>
        <taxon>Ascaridoidea</taxon>
        <taxon>Toxocaridae</taxon>
        <taxon>Toxocara</taxon>
    </lineage>
</organism>
<evidence type="ECO:0000256" key="6">
    <source>
        <dbReference type="ARBA" id="ARBA00022801"/>
    </source>
</evidence>
<dbReference type="GO" id="GO:0004190">
    <property type="term" value="F:aspartic-type endopeptidase activity"/>
    <property type="evidence" value="ECO:0007669"/>
    <property type="project" value="UniProtKB-KW"/>
</dbReference>
<sequence length="488" mass="54418">MLMVHEGQIGVCRAVITMGRQLRPRLALTNTPPTIAPSLRFFSNTKNKENSSEAFRENTVRRMRITVTTDANGANVFPVEVTDEMEMENFLALCQLEVRSFSSVELTKFIIAHNGRIVHMNAENLKKTFRDFGIADNDMVMVTARSDAMRAVARNTPSQPTSSSRPRDTTAEMIANLVNAIKVPTASSSTSQRHPHASLTDAEMSQLRVLYNELKSSPERRDRLRGVIPTLVEAAEKQHFGEFCECYVRDRERAIARQRAMLDPMSAEGQRMIAEQIQRENIDFSHQFALEHMPEAYIPVTMLYINMKINGEPVKAFVDSGAQVSILSERVATRCNVMRLVDKRFQGVVHGVGGAQKLLGKIHTCQVQIENNFFPCNFDVLADRDIDVLLGLDILRRHECVIDLKNKCLRFGDSTVTPFLSEADIPKREGDKAGHSGHSSNVEVDSAKLASLMALGFEEAAARAMLIQCGNDLELAAANLLARQTARS</sequence>
<name>A0A0B2V032_TOXCA</name>
<dbReference type="Pfam" id="PF00627">
    <property type="entry name" value="UBA"/>
    <property type="match status" value="1"/>
</dbReference>
<dbReference type="MEROPS" id="A28.A02"/>
<dbReference type="SUPFAM" id="SSF46934">
    <property type="entry name" value="UBA-like"/>
    <property type="match status" value="1"/>
</dbReference>
<dbReference type="EMBL" id="JPKZ01002874">
    <property type="protein sequence ID" value="KHN74702.1"/>
    <property type="molecule type" value="Genomic_DNA"/>
</dbReference>
<feature type="domain" description="UBA" evidence="7">
    <location>
        <begin position="443"/>
        <end position="483"/>
    </location>
</feature>
<evidence type="ECO:0000259" key="8">
    <source>
        <dbReference type="PROSITE" id="PS50175"/>
    </source>
</evidence>
<evidence type="ECO:0000256" key="4">
    <source>
        <dbReference type="ARBA" id="ARBA00022670"/>
    </source>
</evidence>
<dbReference type="OMA" id="TMLYINM"/>
<keyword evidence="3" id="KW-0963">Cytoplasm</keyword>
<dbReference type="PROSITE" id="PS50175">
    <property type="entry name" value="ASP_PROT_RETROV"/>
    <property type="match status" value="1"/>
</dbReference>
<dbReference type="PANTHER" id="PTHR15397">
    <property type="entry name" value="SODIUM-GLUCOSE COTRANSPORTER REGULATORY PROTEIN -RELATED"/>
    <property type="match status" value="1"/>
</dbReference>
<dbReference type="Gene3D" id="2.40.70.10">
    <property type="entry name" value="Acid Proteases"/>
    <property type="match status" value="1"/>
</dbReference>
<dbReference type="InterPro" id="IPR019103">
    <property type="entry name" value="Peptidase_aspartic_DDI1-type"/>
</dbReference>
<dbReference type="PANTHER" id="PTHR15397:SF3">
    <property type="entry name" value="DNA DAMAGE INDUCIBLE 1 HOMOLOG 2"/>
    <property type="match status" value="1"/>
</dbReference>
<keyword evidence="10" id="KW-1185">Reference proteome</keyword>
<keyword evidence="5" id="KW-0064">Aspartyl protease</keyword>
<reference evidence="9 10" key="1">
    <citation type="submission" date="2014-11" db="EMBL/GenBank/DDBJ databases">
        <title>Genetic blueprint of the zoonotic pathogen Toxocara canis.</title>
        <authorList>
            <person name="Zhu X.-Q."/>
            <person name="Korhonen P.K."/>
            <person name="Cai H."/>
            <person name="Young N.D."/>
            <person name="Nejsum P."/>
            <person name="von Samson-Himmelstjerna G."/>
            <person name="Boag P.R."/>
            <person name="Tan P."/>
            <person name="Li Q."/>
            <person name="Min J."/>
            <person name="Yang Y."/>
            <person name="Wang X."/>
            <person name="Fang X."/>
            <person name="Hall R.S."/>
            <person name="Hofmann A."/>
            <person name="Sternberg P.W."/>
            <person name="Jex A.R."/>
            <person name="Gasser R.B."/>
        </authorList>
    </citation>
    <scope>NUCLEOTIDE SEQUENCE [LARGE SCALE GENOMIC DNA]</scope>
    <source>
        <strain evidence="9">PN_DK_2014</strain>
    </source>
</reference>
<gene>
    <name evidence="9" type="primary">ddi2</name>
    <name evidence="9" type="ORF">Tcan_08579</name>
</gene>
<dbReference type="OrthoDB" id="1047367at2759"/>
<dbReference type="GO" id="GO:0005737">
    <property type="term" value="C:cytoplasm"/>
    <property type="evidence" value="ECO:0007669"/>
    <property type="project" value="UniProtKB-SubCell"/>
</dbReference>
<dbReference type="Gene3D" id="3.10.20.90">
    <property type="entry name" value="Phosphatidylinositol 3-kinase Catalytic Subunit, Chain A, domain 1"/>
    <property type="match status" value="1"/>
</dbReference>
<evidence type="ECO:0000256" key="5">
    <source>
        <dbReference type="ARBA" id="ARBA00022750"/>
    </source>
</evidence>
<keyword evidence="4" id="KW-0645">Protease</keyword>
<dbReference type="Proteomes" id="UP000031036">
    <property type="component" value="Unassembled WGS sequence"/>
</dbReference>
<dbReference type="CDD" id="cd05479">
    <property type="entry name" value="RP_DDI"/>
    <property type="match status" value="1"/>
</dbReference>
<dbReference type="CDD" id="cd01796">
    <property type="entry name" value="Ubl_Ddi1_like"/>
    <property type="match status" value="1"/>
</dbReference>
<dbReference type="Gene3D" id="1.10.8.10">
    <property type="entry name" value="DNA helicase RuvA subunit, C-terminal domain"/>
    <property type="match status" value="1"/>
</dbReference>
<evidence type="ECO:0000313" key="10">
    <source>
        <dbReference type="Proteomes" id="UP000031036"/>
    </source>
</evidence>
<comment type="similarity">
    <text evidence="2">Belongs to the DDI1 family.</text>
</comment>
<dbReference type="InterPro" id="IPR015940">
    <property type="entry name" value="UBA"/>
</dbReference>
<comment type="subcellular location">
    <subcellularLocation>
        <location evidence="1">Cytoplasm</location>
    </subcellularLocation>
</comment>
<dbReference type="GO" id="GO:0006508">
    <property type="term" value="P:proteolysis"/>
    <property type="evidence" value="ECO:0007669"/>
    <property type="project" value="UniProtKB-KW"/>
</dbReference>
<keyword evidence="6" id="KW-0378">Hydrolase</keyword>
<evidence type="ECO:0000256" key="1">
    <source>
        <dbReference type="ARBA" id="ARBA00004496"/>
    </source>
</evidence>
<evidence type="ECO:0000256" key="2">
    <source>
        <dbReference type="ARBA" id="ARBA00009136"/>
    </source>
</evidence>
<accession>A0A0B2V032</accession>
<dbReference type="InterPro" id="IPR009060">
    <property type="entry name" value="UBA-like_sf"/>
</dbReference>
<dbReference type="AlphaFoldDB" id="A0A0B2V032"/>
<proteinExistence type="inferred from homology"/>
<protein>
    <submittedName>
        <fullName evidence="9">Protein DDI1-like protein 2</fullName>
    </submittedName>
</protein>
<evidence type="ECO:0000256" key="3">
    <source>
        <dbReference type="ARBA" id="ARBA00022490"/>
    </source>
</evidence>
<dbReference type="InterPro" id="IPR001995">
    <property type="entry name" value="Peptidase_A2_cat"/>
</dbReference>
<dbReference type="CDD" id="cd14291">
    <property type="entry name" value="UBA1_NUB1_like"/>
    <property type="match status" value="1"/>
</dbReference>
<dbReference type="Pfam" id="PF09668">
    <property type="entry name" value="Asp_protease"/>
    <property type="match status" value="1"/>
</dbReference>